<dbReference type="InterPro" id="IPR052350">
    <property type="entry name" value="Metallo-dep_Lactonases"/>
</dbReference>
<dbReference type="InterPro" id="IPR006680">
    <property type="entry name" value="Amidohydro-rel"/>
</dbReference>
<evidence type="ECO:0000313" key="3">
    <source>
        <dbReference type="EMBL" id="QNQ09518.1"/>
    </source>
</evidence>
<keyword evidence="3" id="KW-0378">Hydrolase</keyword>
<sequence length="291" mass="31506">MRRIDAHHHLWEVDSGHHPMLFAAPVARFWGNSAELRGHYDVEAFMADARAAGVIASVHVEAGFTPPDGEARAMQTVADAHGFPQAFLTRIDLAAADAGARISADAAFANWRGIRITTEWPGDPALERPARTSFADAGWRHGYIALDAAGGVADIMLWPEQLAEAAALAQDFPGTPIVIEHFALADGNPAWADGMARLAACRNVAVKLSGPGLVRRDWSADTIRPMILRLLDLFGSDRLMIGSNAPVDLVMADYPTIVARFDSAIQDLPDTDRQALWHDTAARIYRIAGES</sequence>
<protein>
    <submittedName>
        <fullName evidence="3">Amidohydrolase family protein</fullName>
    </submittedName>
</protein>
<evidence type="ECO:0000259" key="2">
    <source>
        <dbReference type="Pfam" id="PF04909"/>
    </source>
</evidence>
<dbReference type="Gene3D" id="3.20.20.140">
    <property type="entry name" value="Metal-dependent hydrolases"/>
    <property type="match status" value="1"/>
</dbReference>
<dbReference type="EMBL" id="CP061038">
    <property type="protein sequence ID" value="QNQ09518.1"/>
    <property type="molecule type" value="Genomic_DNA"/>
</dbReference>
<dbReference type="Proteomes" id="UP000516148">
    <property type="component" value="Chromosome"/>
</dbReference>
<dbReference type="AlphaFoldDB" id="A0A7H0LIL5"/>
<gene>
    <name evidence="3" type="ORF">H3Z74_23270</name>
</gene>
<comment type="similarity">
    <text evidence="1">Belongs to the metallo-dependent hydrolases superfamily.</text>
</comment>
<dbReference type="SUPFAM" id="SSF51556">
    <property type="entry name" value="Metallo-dependent hydrolases"/>
    <property type="match status" value="1"/>
</dbReference>
<dbReference type="RefSeq" id="WP_187761829.1">
    <property type="nucleotide sequence ID" value="NZ_CP061038.1"/>
</dbReference>
<dbReference type="KEGG" id="spap:H3Z74_23270"/>
<keyword evidence="4" id="KW-1185">Reference proteome</keyword>
<feature type="domain" description="Amidohydrolase-related" evidence="2">
    <location>
        <begin position="4"/>
        <end position="287"/>
    </location>
</feature>
<evidence type="ECO:0000313" key="4">
    <source>
        <dbReference type="Proteomes" id="UP000516148"/>
    </source>
</evidence>
<name>A0A7H0LIL5_9SPHN</name>
<dbReference type="InterPro" id="IPR032466">
    <property type="entry name" value="Metal_Hydrolase"/>
</dbReference>
<dbReference type="Pfam" id="PF04909">
    <property type="entry name" value="Amidohydro_2"/>
    <property type="match status" value="1"/>
</dbReference>
<evidence type="ECO:0000256" key="1">
    <source>
        <dbReference type="ARBA" id="ARBA00038310"/>
    </source>
</evidence>
<dbReference type="PANTHER" id="PTHR43569">
    <property type="entry name" value="AMIDOHYDROLASE"/>
    <property type="match status" value="1"/>
</dbReference>
<proteinExistence type="inferred from homology"/>
<accession>A0A7H0LIL5</accession>
<dbReference type="PANTHER" id="PTHR43569:SF1">
    <property type="entry name" value="BLL3371 PROTEIN"/>
    <property type="match status" value="1"/>
</dbReference>
<organism evidence="3 4">
    <name type="scientific">Sphingomonas alpina</name>
    <dbReference type="NCBI Taxonomy" id="653931"/>
    <lineage>
        <taxon>Bacteria</taxon>
        <taxon>Pseudomonadati</taxon>
        <taxon>Pseudomonadota</taxon>
        <taxon>Alphaproteobacteria</taxon>
        <taxon>Sphingomonadales</taxon>
        <taxon>Sphingomonadaceae</taxon>
        <taxon>Sphingomonas</taxon>
    </lineage>
</organism>
<dbReference type="GO" id="GO:0016787">
    <property type="term" value="F:hydrolase activity"/>
    <property type="evidence" value="ECO:0007669"/>
    <property type="project" value="UniProtKB-KW"/>
</dbReference>
<reference evidence="3 4" key="1">
    <citation type="submission" date="2020-09" db="EMBL/GenBank/DDBJ databases">
        <title>Sphingomonas sp., a new species isolated from pork steak.</title>
        <authorList>
            <person name="Heidler von Heilborn D."/>
        </authorList>
    </citation>
    <scope>NUCLEOTIDE SEQUENCE [LARGE SCALE GENOMIC DNA]</scope>
    <source>
        <strain evidence="4">S8-3T</strain>
    </source>
</reference>